<dbReference type="Proteomes" id="UP000193689">
    <property type="component" value="Unassembled WGS sequence"/>
</dbReference>
<protein>
    <submittedName>
        <fullName evidence="2">Uncharacterized protein</fullName>
    </submittedName>
</protein>
<dbReference type="EMBL" id="MCFJ01000009">
    <property type="protein sequence ID" value="ORY62195.1"/>
    <property type="molecule type" value="Genomic_DNA"/>
</dbReference>
<dbReference type="AlphaFoldDB" id="A0A1Y2DU83"/>
<evidence type="ECO:0000313" key="3">
    <source>
        <dbReference type="Proteomes" id="UP000193689"/>
    </source>
</evidence>
<dbReference type="RefSeq" id="XP_040714031.1">
    <property type="nucleotide sequence ID" value="XM_040860543.1"/>
</dbReference>
<proteinExistence type="predicted"/>
<evidence type="ECO:0000313" key="2">
    <source>
        <dbReference type="EMBL" id="ORY62195.1"/>
    </source>
</evidence>
<dbReference type="InParanoid" id="A0A1Y2DU83"/>
<keyword evidence="3" id="KW-1185">Reference proteome</keyword>
<name>A0A1Y2DU83_9PEZI</name>
<feature type="compositionally biased region" description="Polar residues" evidence="1">
    <location>
        <begin position="33"/>
        <end position="54"/>
    </location>
</feature>
<sequence>MPLPTSSRRAVSSGLGLKGTEGPPQEAARARTTRTPFSPRWTTGSRRNPSTIQMALQGLPYSSGGA</sequence>
<feature type="region of interest" description="Disordered" evidence="1">
    <location>
        <begin position="1"/>
        <end position="66"/>
    </location>
</feature>
<gene>
    <name evidence="2" type="ORF">BCR38DRAFT_437793</name>
</gene>
<reference evidence="2 3" key="1">
    <citation type="submission" date="2016-07" db="EMBL/GenBank/DDBJ databases">
        <title>Pervasive Adenine N6-methylation of Active Genes in Fungi.</title>
        <authorList>
            <consortium name="DOE Joint Genome Institute"/>
            <person name="Mondo S.J."/>
            <person name="Dannebaum R.O."/>
            <person name="Kuo R.C."/>
            <person name="Labutti K."/>
            <person name="Haridas S."/>
            <person name="Kuo A."/>
            <person name="Salamov A."/>
            <person name="Ahrendt S.R."/>
            <person name="Lipzen A."/>
            <person name="Sullivan W."/>
            <person name="Andreopoulos W.B."/>
            <person name="Clum A."/>
            <person name="Lindquist E."/>
            <person name="Daum C."/>
            <person name="Ramamoorthy G.K."/>
            <person name="Gryganskyi A."/>
            <person name="Culley D."/>
            <person name="Magnuson J.K."/>
            <person name="James T.Y."/>
            <person name="O'Malley M.A."/>
            <person name="Stajich J.E."/>
            <person name="Spatafora J.W."/>
            <person name="Visel A."/>
            <person name="Grigoriev I.V."/>
        </authorList>
    </citation>
    <scope>NUCLEOTIDE SEQUENCE [LARGE SCALE GENOMIC DNA]</scope>
    <source>
        <strain evidence="2 3">CBS 129021</strain>
    </source>
</reference>
<evidence type="ECO:0000256" key="1">
    <source>
        <dbReference type="SAM" id="MobiDB-lite"/>
    </source>
</evidence>
<comment type="caution">
    <text evidence="2">The sequence shown here is derived from an EMBL/GenBank/DDBJ whole genome shotgun (WGS) entry which is preliminary data.</text>
</comment>
<organism evidence="2 3">
    <name type="scientific">Pseudomassariella vexata</name>
    <dbReference type="NCBI Taxonomy" id="1141098"/>
    <lineage>
        <taxon>Eukaryota</taxon>
        <taxon>Fungi</taxon>
        <taxon>Dikarya</taxon>
        <taxon>Ascomycota</taxon>
        <taxon>Pezizomycotina</taxon>
        <taxon>Sordariomycetes</taxon>
        <taxon>Xylariomycetidae</taxon>
        <taxon>Amphisphaeriales</taxon>
        <taxon>Pseudomassariaceae</taxon>
        <taxon>Pseudomassariella</taxon>
    </lineage>
</organism>
<accession>A0A1Y2DU83</accession>
<dbReference type="GeneID" id="63776755"/>
<feature type="compositionally biased region" description="Polar residues" evidence="1">
    <location>
        <begin position="1"/>
        <end position="10"/>
    </location>
</feature>